<dbReference type="PANTHER" id="PTHR11019">
    <property type="entry name" value="HTH-TYPE TRANSCRIPTIONAL REGULATOR NIMR"/>
    <property type="match status" value="1"/>
</dbReference>
<dbReference type="PANTHER" id="PTHR11019:SF159">
    <property type="entry name" value="TRANSCRIPTIONAL REGULATOR-RELATED"/>
    <property type="match status" value="1"/>
</dbReference>
<dbReference type="OrthoDB" id="9804543at2"/>
<dbReference type="STRING" id="83784.SAMN05192564_104149"/>
<dbReference type="FunFam" id="1.10.10.60:FF:000132">
    <property type="entry name" value="AraC family transcriptional regulator"/>
    <property type="match status" value="1"/>
</dbReference>
<dbReference type="InterPro" id="IPR018062">
    <property type="entry name" value="HTH_AraC-typ_CS"/>
</dbReference>
<dbReference type="Gene3D" id="1.10.10.60">
    <property type="entry name" value="Homeodomain-like"/>
    <property type="match status" value="1"/>
</dbReference>
<keyword evidence="2" id="KW-0805">Transcription regulation</keyword>
<dbReference type="InterPro" id="IPR018060">
    <property type="entry name" value="HTH_AraC"/>
</dbReference>
<evidence type="ECO:0000259" key="5">
    <source>
        <dbReference type="PROSITE" id="PS01124"/>
    </source>
</evidence>
<evidence type="ECO:0000313" key="6">
    <source>
        <dbReference type="EMBL" id="SEA92879.1"/>
    </source>
</evidence>
<dbReference type="SUPFAM" id="SSF51182">
    <property type="entry name" value="RmlC-like cupins"/>
    <property type="match status" value="1"/>
</dbReference>
<dbReference type="RefSeq" id="WP_090534192.1">
    <property type="nucleotide sequence ID" value="NZ_FNRQ01000004.1"/>
</dbReference>
<evidence type="ECO:0000256" key="1">
    <source>
        <dbReference type="ARBA" id="ARBA00022491"/>
    </source>
</evidence>
<dbReference type="PROSITE" id="PS01124">
    <property type="entry name" value="HTH_ARAC_FAMILY_2"/>
    <property type="match status" value="1"/>
</dbReference>
<dbReference type="SUPFAM" id="SSF46689">
    <property type="entry name" value="Homeodomain-like"/>
    <property type="match status" value="1"/>
</dbReference>
<dbReference type="InterPro" id="IPR009057">
    <property type="entry name" value="Homeodomain-like_sf"/>
</dbReference>
<protein>
    <submittedName>
        <fullName evidence="6">AraC-type DNA-binding protein</fullName>
    </submittedName>
</protein>
<dbReference type="PROSITE" id="PS00041">
    <property type="entry name" value="HTH_ARAC_FAMILY_1"/>
    <property type="match status" value="1"/>
</dbReference>
<dbReference type="SMART" id="SM00342">
    <property type="entry name" value="HTH_ARAC"/>
    <property type="match status" value="1"/>
</dbReference>
<evidence type="ECO:0000256" key="3">
    <source>
        <dbReference type="ARBA" id="ARBA00023125"/>
    </source>
</evidence>
<keyword evidence="4" id="KW-0804">Transcription</keyword>
<name>A0A1H4F6I8_9BURK</name>
<gene>
    <name evidence="6" type="ORF">SAMN05192564_104149</name>
</gene>
<organism evidence="6 7">
    <name type="scientific">Paraburkholderia sartisoli</name>
    <dbReference type="NCBI Taxonomy" id="83784"/>
    <lineage>
        <taxon>Bacteria</taxon>
        <taxon>Pseudomonadati</taxon>
        <taxon>Pseudomonadota</taxon>
        <taxon>Betaproteobacteria</taxon>
        <taxon>Burkholderiales</taxon>
        <taxon>Burkholderiaceae</taxon>
        <taxon>Paraburkholderia</taxon>
    </lineage>
</organism>
<evidence type="ECO:0000313" key="7">
    <source>
        <dbReference type="Proteomes" id="UP000198638"/>
    </source>
</evidence>
<keyword evidence="7" id="KW-1185">Reference proteome</keyword>
<proteinExistence type="predicted"/>
<dbReference type="EMBL" id="FNRQ01000004">
    <property type="protein sequence ID" value="SEA92879.1"/>
    <property type="molecule type" value="Genomic_DNA"/>
</dbReference>
<accession>A0A1H4F6I8</accession>
<dbReference type="CDD" id="cd06124">
    <property type="entry name" value="cupin_NimR-like_N"/>
    <property type="match status" value="1"/>
</dbReference>
<dbReference type="AlphaFoldDB" id="A0A1H4F6I8"/>
<dbReference type="GO" id="GO:0003700">
    <property type="term" value="F:DNA-binding transcription factor activity"/>
    <property type="evidence" value="ECO:0007669"/>
    <property type="project" value="InterPro"/>
</dbReference>
<dbReference type="Proteomes" id="UP000198638">
    <property type="component" value="Unassembled WGS sequence"/>
</dbReference>
<keyword evidence="3 6" id="KW-0238">DNA-binding</keyword>
<dbReference type="InterPro" id="IPR020449">
    <property type="entry name" value="Tscrpt_reg_AraC-type_HTH"/>
</dbReference>
<dbReference type="InterPro" id="IPR011051">
    <property type="entry name" value="RmlC_Cupin_sf"/>
</dbReference>
<dbReference type="Pfam" id="PF12833">
    <property type="entry name" value="HTH_18"/>
    <property type="match status" value="1"/>
</dbReference>
<sequence>MNDVIDPEPAGGPVFVMAERCLAGDGIWHTGARVRLVGARDCVLTVRTEAGMWVAPPKCAVWVPAGVLHRVSCAKDAALRTLYVEGDAAPVPERCCVVSVDPLTDALLTAASVFGADYPPEGPQARIVSVILDQLPLLAPVPLALNWPKDLRAQHIADALLANPARSDVLDDLAEDASVTARTAARLFSKETGQTFGQWRQQLRLLCALARLGYGASVTQVALEVGYNDVSSFIAVFRQALGETPARYFR</sequence>
<dbReference type="GO" id="GO:0043565">
    <property type="term" value="F:sequence-specific DNA binding"/>
    <property type="evidence" value="ECO:0007669"/>
    <property type="project" value="InterPro"/>
</dbReference>
<evidence type="ECO:0000256" key="4">
    <source>
        <dbReference type="ARBA" id="ARBA00023163"/>
    </source>
</evidence>
<evidence type="ECO:0000256" key="2">
    <source>
        <dbReference type="ARBA" id="ARBA00023015"/>
    </source>
</evidence>
<keyword evidence="1" id="KW-0678">Repressor</keyword>
<reference evidence="7" key="1">
    <citation type="submission" date="2016-10" db="EMBL/GenBank/DDBJ databases">
        <authorList>
            <person name="Varghese N."/>
            <person name="Submissions S."/>
        </authorList>
    </citation>
    <scope>NUCLEOTIDE SEQUENCE [LARGE SCALE GENOMIC DNA]</scope>
    <source>
        <strain evidence="7">LMG 24000</strain>
    </source>
</reference>
<dbReference type="PRINTS" id="PR00032">
    <property type="entry name" value="HTHARAC"/>
</dbReference>
<feature type="domain" description="HTH araC/xylS-type" evidence="5">
    <location>
        <begin position="154"/>
        <end position="250"/>
    </location>
</feature>